<keyword evidence="1" id="KW-0812">Transmembrane</keyword>
<reference evidence="2 3" key="1">
    <citation type="journal article" date="2017" name="BMC Genomics">
        <title>Genome sequencing of 39 Akkermansia muciniphila isolates reveals its population structure, genomic and functional diverisity, and global distribution in mammalian gut microbiotas.</title>
        <authorList>
            <person name="Guo X."/>
            <person name="Li S."/>
            <person name="Zhang J."/>
            <person name="Wu F."/>
            <person name="Li X."/>
            <person name="Wu D."/>
            <person name="Zhang M."/>
            <person name="Ou Z."/>
            <person name="Jie Z."/>
            <person name="Yan Q."/>
            <person name="Li P."/>
            <person name="Yi J."/>
            <person name="Peng Y."/>
        </authorList>
    </citation>
    <scope>NUCLEOTIDE SEQUENCE [LARGE SCALE GENOMIC DNA]</scope>
    <source>
        <strain evidence="2 3">GP28</strain>
    </source>
</reference>
<gene>
    <name evidence="2" type="ORF">CXT95_01685</name>
</gene>
<evidence type="ECO:0000313" key="2">
    <source>
        <dbReference type="EMBL" id="PND05153.1"/>
    </source>
</evidence>
<keyword evidence="1" id="KW-1133">Transmembrane helix</keyword>
<dbReference type="EMBL" id="PJLB01000004">
    <property type="protein sequence ID" value="PND05153.1"/>
    <property type="molecule type" value="Genomic_DNA"/>
</dbReference>
<accession>A0AAX0WPW9</accession>
<evidence type="ECO:0000256" key="1">
    <source>
        <dbReference type="SAM" id="Phobius"/>
    </source>
</evidence>
<dbReference type="AlphaFoldDB" id="A0AAX0WPW9"/>
<comment type="caution">
    <text evidence="2">The sequence shown here is derived from an EMBL/GenBank/DDBJ whole genome shotgun (WGS) entry which is preliminary data.</text>
</comment>
<organism evidence="2 3">
    <name type="scientific">Akkermansia muciniphila</name>
    <dbReference type="NCBI Taxonomy" id="239935"/>
    <lineage>
        <taxon>Bacteria</taxon>
        <taxon>Pseudomonadati</taxon>
        <taxon>Verrucomicrobiota</taxon>
        <taxon>Verrucomicrobiia</taxon>
        <taxon>Verrucomicrobiales</taxon>
        <taxon>Akkermansiaceae</taxon>
        <taxon>Akkermansia</taxon>
    </lineage>
</organism>
<sequence>MDFNLTEEQKKAALEAGKQGMKNAYEKSGTRPGLTWWERLLWVVLAGAAYAASSLLSGCGYTVDVTAARAEICRDDSCLVLEPGHLSCFQKQPKTEMPPVIQKIRQGK</sequence>
<feature type="transmembrane region" description="Helical" evidence="1">
    <location>
        <begin position="40"/>
        <end position="63"/>
    </location>
</feature>
<evidence type="ECO:0000313" key="3">
    <source>
        <dbReference type="Proteomes" id="UP000236075"/>
    </source>
</evidence>
<dbReference type="Proteomes" id="UP000236075">
    <property type="component" value="Unassembled WGS sequence"/>
</dbReference>
<name>A0AAX0WPW9_9BACT</name>
<protein>
    <submittedName>
        <fullName evidence="2">Uncharacterized protein</fullName>
    </submittedName>
</protein>
<keyword evidence="1" id="KW-0472">Membrane</keyword>
<proteinExistence type="predicted"/>